<sequence>MHNTIKLFLLTSPKDFLTSKENGYDRQKGVDHPLELFLDKLSVVALTTLQLKKQSVLSEQVPASTEQGKH</sequence>
<protein>
    <submittedName>
        <fullName evidence="1">Deubiquitination-protection protein dph1</fullName>
    </submittedName>
</protein>
<dbReference type="EMBL" id="JAAIUW010000012">
    <property type="protein sequence ID" value="KAF7806473.1"/>
    <property type="molecule type" value="Genomic_DNA"/>
</dbReference>
<organism evidence="1 2">
    <name type="scientific">Senna tora</name>
    <dbReference type="NCBI Taxonomy" id="362788"/>
    <lineage>
        <taxon>Eukaryota</taxon>
        <taxon>Viridiplantae</taxon>
        <taxon>Streptophyta</taxon>
        <taxon>Embryophyta</taxon>
        <taxon>Tracheophyta</taxon>
        <taxon>Spermatophyta</taxon>
        <taxon>Magnoliopsida</taxon>
        <taxon>eudicotyledons</taxon>
        <taxon>Gunneridae</taxon>
        <taxon>Pentapetalae</taxon>
        <taxon>rosids</taxon>
        <taxon>fabids</taxon>
        <taxon>Fabales</taxon>
        <taxon>Fabaceae</taxon>
        <taxon>Caesalpinioideae</taxon>
        <taxon>Cassia clade</taxon>
        <taxon>Senna</taxon>
    </lineage>
</organism>
<evidence type="ECO:0000313" key="1">
    <source>
        <dbReference type="EMBL" id="KAF7806473.1"/>
    </source>
</evidence>
<accession>A0A834SPE0</accession>
<dbReference type="AlphaFoldDB" id="A0A834SPE0"/>
<dbReference type="Proteomes" id="UP000634136">
    <property type="component" value="Unassembled WGS sequence"/>
</dbReference>
<keyword evidence="2" id="KW-1185">Reference proteome</keyword>
<gene>
    <name evidence="1" type="ORF">G2W53_038634</name>
</gene>
<proteinExistence type="predicted"/>
<name>A0A834SPE0_9FABA</name>
<reference evidence="1" key="1">
    <citation type="submission" date="2020-09" db="EMBL/GenBank/DDBJ databases">
        <title>Genome-Enabled Discovery of Anthraquinone Biosynthesis in Senna tora.</title>
        <authorList>
            <person name="Kang S.-H."/>
            <person name="Pandey R.P."/>
            <person name="Lee C.-M."/>
            <person name="Sim J.-S."/>
            <person name="Jeong J.-T."/>
            <person name="Choi B.-S."/>
            <person name="Jung M."/>
            <person name="Ginzburg D."/>
            <person name="Zhao K."/>
            <person name="Won S.Y."/>
            <person name="Oh T.-J."/>
            <person name="Yu Y."/>
            <person name="Kim N.-H."/>
            <person name="Lee O.R."/>
            <person name="Lee T.-H."/>
            <person name="Bashyal P."/>
            <person name="Kim T.-S."/>
            <person name="Lee W.-H."/>
            <person name="Kawkins C."/>
            <person name="Kim C.-K."/>
            <person name="Kim J.S."/>
            <person name="Ahn B.O."/>
            <person name="Rhee S.Y."/>
            <person name="Sohng J.K."/>
        </authorList>
    </citation>
    <scope>NUCLEOTIDE SEQUENCE</scope>
    <source>
        <tissue evidence="1">Leaf</tissue>
    </source>
</reference>
<comment type="caution">
    <text evidence="1">The sequence shown here is derived from an EMBL/GenBank/DDBJ whole genome shotgun (WGS) entry which is preliminary data.</text>
</comment>
<evidence type="ECO:0000313" key="2">
    <source>
        <dbReference type="Proteomes" id="UP000634136"/>
    </source>
</evidence>